<dbReference type="SUPFAM" id="SSF49503">
    <property type="entry name" value="Cupredoxins"/>
    <property type="match status" value="1"/>
</dbReference>
<evidence type="ECO:0000259" key="4">
    <source>
        <dbReference type="Pfam" id="PF00127"/>
    </source>
</evidence>
<feature type="signal peptide" evidence="3">
    <location>
        <begin position="1"/>
        <end position="16"/>
    </location>
</feature>
<dbReference type="OrthoDB" id="1921208at2759"/>
<dbReference type="InterPro" id="IPR000923">
    <property type="entry name" value="BlueCu_1"/>
</dbReference>
<dbReference type="CDD" id="cd00920">
    <property type="entry name" value="Cupredoxin"/>
    <property type="match status" value="1"/>
</dbReference>
<evidence type="ECO:0000256" key="3">
    <source>
        <dbReference type="SAM" id="SignalP"/>
    </source>
</evidence>
<accession>A0A2H3DN07</accession>
<keyword evidence="6" id="KW-1185">Reference proteome</keyword>
<proteinExistence type="predicted"/>
<dbReference type="InterPro" id="IPR052953">
    <property type="entry name" value="Ser-rich/MCO-related"/>
</dbReference>
<keyword evidence="2" id="KW-0186">Copper</keyword>
<evidence type="ECO:0000256" key="2">
    <source>
        <dbReference type="ARBA" id="ARBA00023008"/>
    </source>
</evidence>
<dbReference type="PANTHER" id="PTHR34883">
    <property type="entry name" value="SERINE-RICH PROTEIN, PUTATIVE-RELATED-RELATED"/>
    <property type="match status" value="1"/>
</dbReference>
<dbReference type="InParanoid" id="A0A2H3DN07"/>
<dbReference type="Pfam" id="PF00127">
    <property type="entry name" value="Copper-bind"/>
    <property type="match status" value="1"/>
</dbReference>
<dbReference type="OMA" id="CKAPTHC"/>
<dbReference type="GO" id="GO:0005507">
    <property type="term" value="F:copper ion binding"/>
    <property type="evidence" value="ECO:0007669"/>
    <property type="project" value="InterPro"/>
</dbReference>
<dbReference type="Gene3D" id="2.60.40.420">
    <property type="entry name" value="Cupredoxins - blue copper proteins"/>
    <property type="match status" value="1"/>
</dbReference>
<dbReference type="EMBL" id="KZ293650">
    <property type="protein sequence ID" value="PBK96599.1"/>
    <property type="molecule type" value="Genomic_DNA"/>
</dbReference>
<evidence type="ECO:0000313" key="5">
    <source>
        <dbReference type="EMBL" id="PBK96599.1"/>
    </source>
</evidence>
<dbReference type="PANTHER" id="PTHR34883:SF15">
    <property type="entry name" value="EXTRACELLULAR SERINE-RICH PROTEIN"/>
    <property type="match status" value="1"/>
</dbReference>
<dbReference type="GO" id="GO:0009055">
    <property type="term" value="F:electron transfer activity"/>
    <property type="evidence" value="ECO:0007669"/>
    <property type="project" value="InterPro"/>
</dbReference>
<feature type="domain" description="Blue (type 1) copper" evidence="4">
    <location>
        <begin position="53"/>
        <end position="150"/>
    </location>
</feature>
<evidence type="ECO:0000313" key="6">
    <source>
        <dbReference type="Proteomes" id="UP000217790"/>
    </source>
</evidence>
<protein>
    <recommendedName>
        <fullName evidence="4">Blue (type 1) copper domain-containing protein</fullName>
    </recommendedName>
</protein>
<reference evidence="6" key="1">
    <citation type="journal article" date="2017" name="Nat. Ecol. Evol.">
        <title>Genome expansion and lineage-specific genetic innovations in the forest pathogenic fungi Armillaria.</title>
        <authorList>
            <person name="Sipos G."/>
            <person name="Prasanna A.N."/>
            <person name="Walter M.C."/>
            <person name="O'Connor E."/>
            <person name="Balint B."/>
            <person name="Krizsan K."/>
            <person name="Kiss B."/>
            <person name="Hess J."/>
            <person name="Varga T."/>
            <person name="Slot J."/>
            <person name="Riley R."/>
            <person name="Boka B."/>
            <person name="Rigling D."/>
            <person name="Barry K."/>
            <person name="Lee J."/>
            <person name="Mihaltcheva S."/>
            <person name="LaButti K."/>
            <person name="Lipzen A."/>
            <person name="Waldron R."/>
            <person name="Moloney N.M."/>
            <person name="Sperisen C."/>
            <person name="Kredics L."/>
            <person name="Vagvoelgyi C."/>
            <person name="Patrignani A."/>
            <person name="Fitzpatrick D."/>
            <person name="Nagy I."/>
            <person name="Doyle S."/>
            <person name="Anderson J.B."/>
            <person name="Grigoriev I.V."/>
            <person name="Gueldener U."/>
            <person name="Muensterkoetter M."/>
            <person name="Nagy L.G."/>
        </authorList>
    </citation>
    <scope>NUCLEOTIDE SEQUENCE [LARGE SCALE GENOMIC DNA]</scope>
    <source>
        <strain evidence="6">Ar21-2</strain>
    </source>
</reference>
<dbReference type="STRING" id="47427.A0A2H3DN07"/>
<organism evidence="5 6">
    <name type="scientific">Armillaria gallica</name>
    <name type="common">Bulbous honey fungus</name>
    <name type="synonym">Armillaria bulbosa</name>
    <dbReference type="NCBI Taxonomy" id="47427"/>
    <lineage>
        <taxon>Eukaryota</taxon>
        <taxon>Fungi</taxon>
        <taxon>Dikarya</taxon>
        <taxon>Basidiomycota</taxon>
        <taxon>Agaricomycotina</taxon>
        <taxon>Agaricomycetes</taxon>
        <taxon>Agaricomycetidae</taxon>
        <taxon>Agaricales</taxon>
        <taxon>Marasmiineae</taxon>
        <taxon>Physalacriaceae</taxon>
        <taxon>Armillaria</taxon>
    </lineage>
</organism>
<feature type="chain" id="PRO_5013930937" description="Blue (type 1) copper domain-containing protein" evidence="3">
    <location>
        <begin position="17"/>
        <end position="234"/>
    </location>
</feature>
<dbReference type="AlphaFoldDB" id="A0A2H3DN07"/>
<keyword evidence="3" id="KW-0732">Signal</keyword>
<gene>
    <name evidence="5" type="ORF">ARMGADRAFT_701843</name>
</gene>
<keyword evidence="1" id="KW-0479">Metal-binding</keyword>
<evidence type="ECO:0000256" key="1">
    <source>
        <dbReference type="ARBA" id="ARBA00022723"/>
    </source>
</evidence>
<dbReference type="Proteomes" id="UP000217790">
    <property type="component" value="Unassembled WGS sequence"/>
</dbReference>
<name>A0A2H3DN07_ARMGA</name>
<dbReference type="InterPro" id="IPR008972">
    <property type="entry name" value="Cupredoxin"/>
</dbReference>
<sequence>MFCLISTLLLSSLVSAQIYGGGPAGTTAAATTTSAAAASVPSAPADTPGHVNIDVAFNNGFVFHPANVTASNGTLVTFYFPNNGLTHSVTQSSFAAPCTFLAANGSAPSGFDSGLTAGTQFSVNITDDTKPIWFHCKQVDHCGMGMVGSVNAPSTGNTFDSFQAAAMKIGSNEAQETDNGAVTGGVNGIATAAPATMSASASSSSGSGSSSSAMRLIASVPLAMLGAVMVVVIF</sequence>